<gene>
    <name evidence="2" type="ORF">METZ01_LOCUS44828</name>
</gene>
<dbReference type="InterPro" id="IPR011990">
    <property type="entry name" value="TPR-like_helical_dom_sf"/>
</dbReference>
<organism evidence="2">
    <name type="scientific">marine metagenome</name>
    <dbReference type="NCBI Taxonomy" id="408172"/>
    <lineage>
        <taxon>unclassified sequences</taxon>
        <taxon>metagenomes</taxon>
        <taxon>ecological metagenomes</taxon>
    </lineage>
</organism>
<name>A0A381RL67_9ZZZZ</name>
<evidence type="ECO:0000259" key="1">
    <source>
        <dbReference type="Pfam" id="PF09976"/>
    </source>
</evidence>
<dbReference type="Pfam" id="PF09976">
    <property type="entry name" value="TPR_21"/>
    <property type="match status" value="1"/>
</dbReference>
<dbReference type="SUPFAM" id="SSF48452">
    <property type="entry name" value="TPR-like"/>
    <property type="match status" value="1"/>
</dbReference>
<dbReference type="InterPro" id="IPR018704">
    <property type="entry name" value="SecYEG/CpoB_TPR"/>
</dbReference>
<proteinExistence type="predicted"/>
<reference evidence="2" key="1">
    <citation type="submission" date="2018-05" db="EMBL/GenBank/DDBJ databases">
        <authorList>
            <person name="Lanie J.A."/>
            <person name="Ng W.-L."/>
            <person name="Kazmierczak K.M."/>
            <person name="Andrzejewski T.M."/>
            <person name="Davidsen T.M."/>
            <person name="Wayne K.J."/>
            <person name="Tettelin H."/>
            <person name="Glass J.I."/>
            <person name="Rusch D."/>
            <person name="Podicherti R."/>
            <person name="Tsui H.-C.T."/>
            <person name="Winkler M.E."/>
        </authorList>
    </citation>
    <scope>NUCLEOTIDE SEQUENCE</scope>
</reference>
<feature type="domain" description="Ancillary SecYEG translocon subunit/Cell division coordinator CpoB TPR" evidence="1">
    <location>
        <begin position="31"/>
        <end position="194"/>
    </location>
</feature>
<dbReference type="EMBL" id="UINC01002021">
    <property type="protein sequence ID" value="SUZ91974.1"/>
    <property type="molecule type" value="Genomic_DNA"/>
</dbReference>
<dbReference type="Gene3D" id="1.25.40.10">
    <property type="entry name" value="Tetratricopeptide repeat domain"/>
    <property type="match status" value="1"/>
</dbReference>
<sequence length="224" mass="24971">MLKPKKEIFRKEIKRDPFLETMDKAEAHFEQHRSSYMKVGLAAIAVLLLLKFYLNNNAMIKASSSAAMGQALVALNKGDVQNAKFQFETLMNDHEGSETAQIAGFYLGKIAYEAGNNEKAQDYLSQYVKRKPVDILIPPATLMLANIAVKSNNYQSALSYLDEGIAASPDEHRKRLFNLEKAKISLQYGNISDARSIVNKVYGEDNLNSMEKQIAEELLGAMSG</sequence>
<evidence type="ECO:0000313" key="2">
    <source>
        <dbReference type="EMBL" id="SUZ91974.1"/>
    </source>
</evidence>
<protein>
    <recommendedName>
        <fullName evidence="1">Ancillary SecYEG translocon subunit/Cell division coordinator CpoB TPR domain-containing protein</fullName>
    </recommendedName>
</protein>
<accession>A0A381RL67</accession>
<dbReference type="AlphaFoldDB" id="A0A381RL67"/>